<sequence>MYKYLQIATMFLLVLSIHTPSNGMELLKCRGNICTNTLPVVMHFPSLIADADRQFIKSYIMPVIGIASIMICYLAYKYYIAIFRPDRKQPDSSESNLPPRPRVNSTTEDTSTSSERSSGHPSPKILPMPNNYEQKTDLGKSPRELRVVDEKSVKSRLRVLNYIANHYCGSDHQEATVFALCSNNNLITLDLLKKRQNELNKELHTRYYVMHAIDANLYKSIAEKMNCIQESINKYDQSYELEDSQVDNYADLFTGQHKIAEELLK</sequence>
<dbReference type="STRING" id="1306947.J120_04165"/>
<gene>
    <name evidence="3" type="ORF">J120_04165</name>
</gene>
<proteinExistence type="predicted"/>
<evidence type="ECO:0000256" key="1">
    <source>
        <dbReference type="SAM" id="MobiDB-lite"/>
    </source>
</evidence>
<name>A0A0D2JL49_9BACT</name>
<dbReference type="EMBL" id="ARQD01000003">
    <property type="protein sequence ID" value="KIX85093.1"/>
    <property type="molecule type" value="Genomic_DNA"/>
</dbReference>
<feature type="transmembrane region" description="Helical" evidence="2">
    <location>
        <begin position="59"/>
        <end position="79"/>
    </location>
</feature>
<feature type="region of interest" description="Disordered" evidence="1">
    <location>
        <begin position="88"/>
        <end position="144"/>
    </location>
</feature>
<reference evidence="3 4" key="1">
    <citation type="journal article" date="2013" name="Proc. Natl. Acad. Sci. U.S.A.">
        <title>Candidate phylum TM6 genome recovered from a hospital sink biofilm provides genomic insights into this uncultivated phylum.</title>
        <authorList>
            <person name="McLean J.S."/>
            <person name="Lombardo M.J."/>
            <person name="Badger J.H."/>
            <person name="Edlund A."/>
            <person name="Novotny M."/>
            <person name="Yee-Greenbaum J."/>
            <person name="Vyahhi N."/>
            <person name="Hall A.P."/>
            <person name="Yang Y."/>
            <person name="Dupont C.L."/>
            <person name="Ziegler M.G."/>
            <person name="Chitsaz H."/>
            <person name="Allen A.E."/>
            <person name="Yooseph S."/>
            <person name="Tesler G."/>
            <person name="Pevzner P.A."/>
            <person name="Friedman R.M."/>
            <person name="Nealson K.H."/>
            <person name="Venter J.C."/>
            <person name="Lasken R.S."/>
        </authorList>
    </citation>
    <scope>NUCLEOTIDE SEQUENCE [LARGE SCALE GENOMIC DNA]</scope>
    <source>
        <strain evidence="3 4">TM6SC1</strain>
    </source>
</reference>
<keyword evidence="2" id="KW-0472">Membrane</keyword>
<keyword evidence="2" id="KW-0812">Transmembrane</keyword>
<keyword evidence="2" id="KW-1133">Transmembrane helix</keyword>
<evidence type="ECO:0000313" key="3">
    <source>
        <dbReference type="EMBL" id="KIX85093.1"/>
    </source>
</evidence>
<protein>
    <submittedName>
        <fullName evidence="3">Uncharacterized protein</fullName>
    </submittedName>
</protein>
<accession>A0A0D2JL49</accession>
<comment type="caution">
    <text evidence="3">The sequence shown here is derived from an EMBL/GenBank/DDBJ whole genome shotgun (WGS) entry which is preliminary data.</text>
</comment>
<organism evidence="3 4">
    <name type="scientific">candidate division TM6 bacterium JCVI TM6SC1</name>
    <dbReference type="NCBI Taxonomy" id="1306947"/>
    <lineage>
        <taxon>Bacteria</taxon>
        <taxon>Candidatus Babelota</taxon>
        <taxon>Vermiphilus</taxon>
    </lineage>
</organism>
<dbReference type="AlphaFoldDB" id="A0A0D2JL49"/>
<evidence type="ECO:0000313" key="4">
    <source>
        <dbReference type="Proteomes" id="UP000032214"/>
    </source>
</evidence>
<feature type="compositionally biased region" description="Basic and acidic residues" evidence="1">
    <location>
        <begin position="134"/>
        <end position="144"/>
    </location>
</feature>
<evidence type="ECO:0000256" key="2">
    <source>
        <dbReference type="SAM" id="Phobius"/>
    </source>
</evidence>
<dbReference type="Proteomes" id="UP000032214">
    <property type="component" value="Unassembled WGS sequence"/>
</dbReference>
<keyword evidence="4" id="KW-1185">Reference proteome</keyword>
<feature type="compositionally biased region" description="Low complexity" evidence="1">
    <location>
        <begin position="105"/>
        <end position="116"/>
    </location>
</feature>